<dbReference type="KEGG" id="fcv:AWN65_06115"/>
<evidence type="ECO:0000256" key="2">
    <source>
        <dbReference type="ARBA" id="ARBA00023002"/>
    </source>
</evidence>
<dbReference type="GO" id="GO:0016616">
    <property type="term" value="F:oxidoreductase activity, acting on the CH-OH group of donors, NAD or NADP as acceptor"/>
    <property type="evidence" value="ECO:0007669"/>
    <property type="project" value="InterPro"/>
</dbReference>
<dbReference type="RefSeq" id="WP_060382355.1">
    <property type="nucleotide sequence ID" value="NZ_RWGX02000016.1"/>
</dbReference>
<dbReference type="AlphaFoldDB" id="A0AA94EYS1"/>
<dbReference type="InterPro" id="IPR006139">
    <property type="entry name" value="D-isomer_2_OHA_DH_cat_dom"/>
</dbReference>
<dbReference type="SUPFAM" id="SSF52283">
    <property type="entry name" value="Formate/glycerate dehydrogenase catalytic domain-like"/>
    <property type="match status" value="1"/>
</dbReference>
<name>A0AA94EYS1_9FLAO</name>
<comment type="caution">
    <text evidence="7">The sequence shown here is derived from an EMBL/GenBank/DDBJ whole genome shotgun (WGS) entry which is preliminary data.</text>
</comment>
<dbReference type="SUPFAM" id="SSF51735">
    <property type="entry name" value="NAD(P)-binding Rossmann-fold domains"/>
    <property type="match status" value="1"/>
</dbReference>
<organism evidence="7">
    <name type="scientific">Flavobacterium columnare</name>
    <dbReference type="NCBI Taxonomy" id="996"/>
    <lineage>
        <taxon>Bacteria</taxon>
        <taxon>Pseudomonadati</taxon>
        <taxon>Bacteroidota</taxon>
        <taxon>Flavobacteriia</taxon>
        <taxon>Flavobacteriales</taxon>
        <taxon>Flavobacteriaceae</taxon>
        <taxon>Flavobacterium</taxon>
    </lineage>
</organism>
<accession>A0AA94EYS1</accession>
<dbReference type="InterPro" id="IPR036291">
    <property type="entry name" value="NAD(P)-bd_dom_sf"/>
</dbReference>
<feature type="domain" description="D-isomer specific 2-hydroxyacid dehydrogenase NAD-binding" evidence="6">
    <location>
        <begin position="107"/>
        <end position="293"/>
    </location>
</feature>
<dbReference type="InterPro" id="IPR050418">
    <property type="entry name" value="D-iso_2-hydroxyacid_DH_PdxB"/>
</dbReference>
<feature type="domain" description="D-isomer specific 2-hydroxyacid dehydrogenase catalytic" evidence="5">
    <location>
        <begin position="9"/>
        <end position="314"/>
    </location>
</feature>
<dbReference type="PANTHER" id="PTHR43761">
    <property type="entry name" value="D-ISOMER SPECIFIC 2-HYDROXYACID DEHYDROGENASE FAMILY PROTEIN (AFU_ORTHOLOGUE AFUA_1G13630)"/>
    <property type="match status" value="1"/>
</dbReference>
<protein>
    <submittedName>
        <fullName evidence="7">3-phosphoglycerate dehydrogenase</fullName>
    </submittedName>
</protein>
<evidence type="ECO:0000259" key="6">
    <source>
        <dbReference type="Pfam" id="PF02826"/>
    </source>
</evidence>
<dbReference type="EMBL" id="RWGX01000004">
    <property type="protein sequence ID" value="RVU87586.1"/>
    <property type="molecule type" value="Genomic_DNA"/>
</dbReference>
<sequence>MKILANDGLSDQAILLLENNGFKVLTTKVAQEQLSNYLNKNQIDILLIRNATKINQSIINACPNLKVIGKLGIDTDNIITDPNHSNTIKILNTPNASVNAVAELAIGHLISGARYLHDSNRNMPLEGDTHFNQLKKVYSTGLELKGKTLGIIGFGKIGKAVAQKALGLGMKVIGTAKETKQVPVDIEFYSNQKITIHIDLMPLEDLLPLVDFISLHIPAQKNYLLTASEFKKMRQGVGIINCSKGELINEVDLIEYLENKKISFAGLDVFQGEPNPAVQLLMHPDISLSPHIGGTSAETLENMSIEIAHKIIDLYT</sequence>
<dbReference type="PANTHER" id="PTHR43761:SF1">
    <property type="entry name" value="D-ISOMER SPECIFIC 2-HYDROXYACID DEHYDROGENASE CATALYTIC DOMAIN-CONTAINING PROTEIN-RELATED"/>
    <property type="match status" value="1"/>
</dbReference>
<dbReference type="GO" id="GO:0051287">
    <property type="term" value="F:NAD binding"/>
    <property type="evidence" value="ECO:0007669"/>
    <property type="project" value="InterPro"/>
</dbReference>
<evidence type="ECO:0000259" key="5">
    <source>
        <dbReference type="Pfam" id="PF00389"/>
    </source>
</evidence>
<dbReference type="GeneID" id="56895349"/>
<dbReference type="Gene3D" id="3.40.50.720">
    <property type="entry name" value="NAD(P)-binding Rossmann-like Domain"/>
    <property type="match status" value="2"/>
</dbReference>
<evidence type="ECO:0000256" key="1">
    <source>
        <dbReference type="ARBA" id="ARBA00005854"/>
    </source>
</evidence>
<evidence type="ECO:0000313" key="7">
    <source>
        <dbReference type="EMBL" id="RVU87586.1"/>
    </source>
</evidence>
<comment type="similarity">
    <text evidence="1 4">Belongs to the D-isomer specific 2-hydroxyacid dehydrogenase family.</text>
</comment>
<keyword evidence="2 4" id="KW-0560">Oxidoreductase</keyword>
<reference evidence="7" key="1">
    <citation type="submission" date="2018-12" db="EMBL/GenBank/DDBJ databases">
        <title>Draft genome sequence of Flaovobacterium columnare BGFS27 isolated from channel catfish in Alabama.</title>
        <authorList>
            <person name="Cai W."/>
            <person name="Arias C."/>
        </authorList>
    </citation>
    <scope>NUCLEOTIDE SEQUENCE [LARGE SCALE GENOMIC DNA]</scope>
    <source>
        <strain evidence="7">BGFS27</strain>
    </source>
</reference>
<gene>
    <name evidence="7" type="ORF">EJB19_04920</name>
</gene>
<keyword evidence="3" id="KW-0520">NAD</keyword>
<dbReference type="Pfam" id="PF00389">
    <property type="entry name" value="2-Hacid_dh"/>
    <property type="match status" value="1"/>
</dbReference>
<dbReference type="InterPro" id="IPR006140">
    <property type="entry name" value="D-isomer_DH_NAD-bd"/>
</dbReference>
<dbReference type="Pfam" id="PF02826">
    <property type="entry name" value="2-Hacid_dh_C"/>
    <property type="match status" value="1"/>
</dbReference>
<proteinExistence type="inferred from homology"/>
<evidence type="ECO:0000256" key="3">
    <source>
        <dbReference type="ARBA" id="ARBA00023027"/>
    </source>
</evidence>
<evidence type="ECO:0000256" key="4">
    <source>
        <dbReference type="RuleBase" id="RU003719"/>
    </source>
</evidence>